<keyword evidence="1" id="KW-0732">Signal</keyword>
<dbReference type="GO" id="GO:0004869">
    <property type="term" value="F:cysteine-type endopeptidase inhibitor activity"/>
    <property type="evidence" value="ECO:0007669"/>
    <property type="project" value="InterPro"/>
</dbReference>
<dbReference type="GO" id="GO:0005764">
    <property type="term" value="C:lysosome"/>
    <property type="evidence" value="ECO:0007669"/>
    <property type="project" value="TreeGrafter"/>
</dbReference>
<proteinExistence type="predicted"/>
<evidence type="ECO:0000313" key="3">
    <source>
        <dbReference type="EMBL" id="TKS85661.1"/>
    </source>
</evidence>
<reference evidence="3 4" key="1">
    <citation type="submission" date="2019-01" db="EMBL/GenBank/DDBJ databases">
        <title>Genome Assembly of Collichthys lucidus.</title>
        <authorList>
            <person name="Cai M."/>
            <person name="Xiao S."/>
        </authorList>
    </citation>
    <scope>NUCLEOTIDE SEQUENCE [LARGE SCALE GENOMIC DNA]</scope>
    <source>
        <strain evidence="3">JT15FE1705JMU</strain>
        <tissue evidence="3">Muscle</tissue>
    </source>
</reference>
<dbReference type="GO" id="GO:0005770">
    <property type="term" value="C:late endosome"/>
    <property type="evidence" value="ECO:0007669"/>
    <property type="project" value="TreeGrafter"/>
</dbReference>
<dbReference type="Pfam" id="PF00031">
    <property type="entry name" value="Cystatin"/>
    <property type="match status" value="1"/>
</dbReference>
<feature type="signal peptide" evidence="1">
    <location>
        <begin position="1"/>
        <end position="19"/>
    </location>
</feature>
<protein>
    <submittedName>
        <fullName evidence="3">Cystatin-F Cystatin-7</fullName>
    </submittedName>
</protein>
<dbReference type="InterPro" id="IPR018073">
    <property type="entry name" value="Prot_inh_cystat_CS"/>
</dbReference>
<dbReference type="Gene3D" id="3.10.450.10">
    <property type="match status" value="1"/>
</dbReference>
<sequence length="98" mass="10733">MFFWFCIVLCALAGCFVTTRDVMTGEPREVAVNGTKVVNAARFAVVEFNKANVEDVFAYKLSNISSAKVQVVAGINYILEVKISRTMCKTSVTTDGEP</sequence>
<dbReference type="SMART" id="SM00043">
    <property type="entry name" value="CY"/>
    <property type="match status" value="1"/>
</dbReference>
<dbReference type="GO" id="GO:0006955">
    <property type="term" value="P:immune response"/>
    <property type="evidence" value="ECO:0007669"/>
    <property type="project" value="InterPro"/>
</dbReference>
<dbReference type="PANTHER" id="PTHR47141">
    <property type="entry name" value="CYSTATIN-F"/>
    <property type="match status" value="1"/>
</dbReference>
<dbReference type="InterPro" id="IPR042886">
    <property type="entry name" value="Cystatin-F"/>
</dbReference>
<dbReference type="PROSITE" id="PS00287">
    <property type="entry name" value="CYSTATIN"/>
    <property type="match status" value="1"/>
</dbReference>
<dbReference type="InterPro" id="IPR000010">
    <property type="entry name" value="Cystatin_dom"/>
</dbReference>
<dbReference type="AlphaFoldDB" id="A0A4U5VDG2"/>
<name>A0A4U5VDG2_COLLU</name>
<dbReference type="PANTHER" id="PTHR47141:SF1">
    <property type="entry name" value="CYSTATIN-F"/>
    <property type="match status" value="1"/>
</dbReference>
<evidence type="ECO:0000313" key="4">
    <source>
        <dbReference type="Proteomes" id="UP000298787"/>
    </source>
</evidence>
<dbReference type="GO" id="GO:1903979">
    <property type="term" value="P:negative regulation of microglial cell activation"/>
    <property type="evidence" value="ECO:0007669"/>
    <property type="project" value="TreeGrafter"/>
</dbReference>
<accession>A0A4U5VDG2</accession>
<feature type="domain" description="Cystatin" evidence="2">
    <location>
        <begin position="22"/>
        <end position="97"/>
    </location>
</feature>
<organism evidence="3 4">
    <name type="scientific">Collichthys lucidus</name>
    <name type="common">Big head croaker</name>
    <name type="synonym">Sciaena lucida</name>
    <dbReference type="NCBI Taxonomy" id="240159"/>
    <lineage>
        <taxon>Eukaryota</taxon>
        <taxon>Metazoa</taxon>
        <taxon>Chordata</taxon>
        <taxon>Craniata</taxon>
        <taxon>Vertebrata</taxon>
        <taxon>Euteleostomi</taxon>
        <taxon>Actinopterygii</taxon>
        <taxon>Neopterygii</taxon>
        <taxon>Teleostei</taxon>
        <taxon>Neoteleostei</taxon>
        <taxon>Acanthomorphata</taxon>
        <taxon>Eupercaria</taxon>
        <taxon>Sciaenidae</taxon>
        <taxon>Collichthys</taxon>
    </lineage>
</organism>
<gene>
    <name evidence="3" type="ORF">D9C73_019681</name>
</gene>
<dbReference type="SUPFAM" id="SSF54403">
    <property type="entry name" value="Cystatin/monellin"/>
    <property type="match status" value="1"/>
</dbReference>
<evidence type="ECO:0000259" key="2">
    <source>
        <dbReference type="SMART" id="SM00043"/>
    </source>
</evidence>
<dbReference type="GO" id="GO:0005615">
    <property type="term" value="C:extracellular space"/>
    <property type="evidence" value="ECO:0007669"/>
    <property type="project" value="TreeGrafter"/>
</dbReference>
<dbReference type="CDD" id="cd00042">
    <property type="entry name" value="CY"/>
    <property type="match status" value="1"/>
</dbReference>
<dbReference type="STRING" id="240159.A0A4U5VDG2"/>
<dbReference type="InterPro" id="IPR046350">
    <property type="entry name" value="Cystatin_sf"/>
</dbReference>
<feature type="chain" id="PRO_5020971268" evidence="1">
    <location>
        <begin position="20"/>
        <end position="98"/>
    </location>
</feature>
<dbReference type="GO" id="GO:0031643">
    <property type="term" value="P:positive regulation of myelination"/>
    <property type="evidence" value="ECO:0007669"/>
    <property type="project" value="TreeGrafter"/>
</dbReference>
<dbReference type="Proteomes" id="UP000298787">
    <property type="component" value="Chromosome 17"/>
</dbReference>
<dbReference type="GO" id="GO:0005783">
    <property type="term" value="C:endoplasmic reticulum"/>
    <property type="evidence" value="ECO:0007669"/>
    <property type="project" value="TreeGrafter"/>
</dbReference>
<dbReference type="GO" id="GO:0005794">
    <property type="term" value="C:Golgi apparatus"/>
    <property type="evidence" value="ECO:0007669"/>
    <property type="project" value="TreeGrafter"/>
</dbReference>
<evidence type="ECO:0000256" key="1">
    <source>
        <dbReference type="SAM" id="SignalP"/>
    </source>
</evidence>
<dbReference type="EMBL" id="CM014094">
    <property type="protein sequence ID" value="TKS85661.1"/>
    <property type="molecule type" value="Genomic_DNA"/>
</dbReference>
<keyword evidence="4" id="KW-1185">Reference proteome</keyword>